<dbReference type="InterPro" id="IPR036412">
    <property type="entry name" value="HAD-like_sf"/>
</dbReference>
<dbReference type="SUPFAM" id="SSF56784">
    <property type="entry name" value="HAD-like"/>
    <property type="match status" value="1"/>
</dbReference>
<dbReference type="SFLD" id="SFLDS00003">
    <property type="entry name" value="Haloacid_Dehalogenase"/>
    <property type="match status" value="1"/>
</dbReference>
<dbReference type="EMBL" id="OCMY01000001">
    <property type="protein sequence ID" value="SOD38188.1"/>
    <property type="molecule type" value="Genomic_DNA"/>
</dbReference>
<protein>
    <recommendedName>
        <fullName evidence="4">phosphoglycolate phosphatase</fullName>
        <ecNumber evidence="4">3.1.3.18</ecNumber>
    </recommendedName>
</protein>
<evidence type="ECO:0000256" key="2">
    <source>
        <dbReference type="ARBA" id="ARBA00004818"/>
    </source>
</evidence>
<dbReference type="InterPro" id="IPR023214">
    <property type="entry name" value="HAD_sf"/>
</dbReference>
<name>A0A286BVN4_9GAMM</name>
<dbReference type="Gene3D" id="3.40.50.1000">
    <property type="entry name" value="HAD superfamily/HAD-like"/>
    <property type="match status" value="1"/>
</dbReference>
<dbReference type="GO" id="GO:0006281">
    <property type="term" value="P:DNA repair"/>
    <property type="evidence" value="ECO:0007669"/>
    <property type="project" value="TreeGrafter"/>
</dbReference>
<dbReference type="SFLD" id="SFLDG01129">
    <property type="entry name" value="C1.5:_HAD__Beta-PGM__Phosphata"/>
    <property type="match status" value="1"/>
</dbReference>
<accession>A0A286BVN4</accession>
<dbReference type="InterPro" id="IPR050155">
    <property type="entry name" value="HAD-like_hydrolase_sf"/>
</dbReference>
<comment type="pathway">
    <text evidence="2">Organic acid metabolism; glycolate biosynthesis; glycolate from 2-phosphoglycolate: step 1/1.</text>
</comment>
<keyword evidence="5" id="KW-0479">Metal-binding</keyword>
<dbReference type="AlphaFoldDB" id="A0A286BVN4"/>
<dbReference type="Gene3D" id="1.10.150.240">
    <property type="entry name" value="Putative phosphatase, domain 2"/>
    <property type="match status" value="1"/>
</dbReference>
<keyword evidence="7" id="KW-1185">Reference proteome</keyword>
<organism evidence="6 7">
    <name type="scientific">Candidatus Pantoea floridensis</name>
    <dbReference type="NCBI Taxonomy" id="1938870"/>
    <lineage>
        <taxon>Bacteria</taxon>
        <taxon>Pseudomonadati</taxon>
        <taxon>Pseudomonadota</taxon>
        <taxon>Gammaproteobacteria</taxon>
        <taxon>Enterobacterales</taxon>
        <taxon>Erwiniaceae</taxon>
        <taxon>Pantoea</taxon>
    </lineage>
</organism>
<reference evidence="7" key="1">
    <citation type="submission" date="2017-09" db="EMBL/GenBank/DDBJ databases">
        <authorList>
            <person name="Varghese N."/>
            <person name="Submissions S."/>
        </authorList>
    </citation>
    <scope>NUCLEOTIDE SEQUENCE [LARGE SCALE GENOMIC DNA]</scope>
    <source>
        <strain evidence="7">JKS000234</strain>
    </source>
</reference>
<evidence type="ECO:0000256" key="4">
    <source>
        <dbReference type="ARBA" id="ARBA00013078"/>
    </source>
</evidence>
<proteinExistence type="inferred from homology"/>
<evidence type="ECO:0000313" key="7">
    <source>
        <dbReference type="Proteomes" id="UP000219271"/>
    </source>
</evidence>
<evidence type="ECO:0000313" key="6">
    <source>
        <dbReference type="EMBL" id="SOD38188.1"/>
    </source>
</evidence>
<sequence>MQSIHNYDIYIFDCDGVILDSNRLKIDAMTQTLNSFYFKTSSVDKCIEYFTNNFGLSRFHHVKFFLENFLGVRHEEKQVIQSSILERFASHCDDLYLTASITSGFEDFISSIHGQKYIASGSEQVGLVRSLRKRGLDVYFSDIYGSPESKSNLVLKILKKENNSNAVMFGDAVSDLIAAKENGIDFIGYLKHSNVSSSLTELALNNGHSVINSWGDIK</sequence>
<dbReference type="PANTHER" id="PTHR43434:SF1">
    <property type="entry name" value="PHOSPHOGLYCOLATE PHOSPHATASE"/>
    <property type="match status" value="1"/>
</dbReference>
<dbReference type="OrthoDB" id="9782449at2"/>
<dbReference type="Proteomes" id="UP000219271">
    <property type="component" value="Unassembled WGS sequence"/>
</dbReference>
<dbReference type="InterPro" id="IPR041492">
    <property type="entry name" value="HAD_2"/>
</dbReference>
<dbReference type="EC" id="3.1.3.18" evidence="4"/>
<dbReference type="Pfam" id="PF13419">
    <property type="entry name" value="HAD_2"/>
    <property type="match status" value="1"/>
</dbReference>
<evidence type="ECO:0000256" key="5">
    <source>
        <dbReference type="ARBA" id="ARBA00022723"/>
    </source>
</evidence>
<evidence type="ECO:0000256" key="3">
    <source>
        <dbReference type="ARBA" id="ARBA00006171"/>
    </source>
</evidence>
<gene>
    <name evidence="6" type="ORF">SAMN06273570_2579</name>
</gene>
<evidence type="ECO:0000256" key="1">
    <source>
        <dbReference type="ARBA" id="ARBA00000830"/>
    </source>
</evidence>
<dbReference type="GO" id="GO:0008967">
    <property type="term" value="F:phosphoglycolate phosphatase activity"/>
    <property type="evidence" value="ECO:0007669"/>
    <property type="project" value="UniProtKB-EC"/>
</dbReference>
<dbReference type="PANTHER" id="PTHR43434">
    <property type="entry name" value="PHOSPHOGLYCOLATE PHOSPHATASE"/>
    <property type="match status" value="1"/>
</dbReference>
<comment type="catalytic activity">
    <reaction evidence="1">
        <text>2-phosphoglycolate + H2O = glycolate + phosphate</text>
        <dbReference type="Rhea" id="RHEA:14369"/>
        <dbReference type="ChEBI" id="CHEBI:15377"/>
        <dbReference type="ChEBI" id="CHEBI:29805"/>
        <dbReference type="ChEBI" id="CHEBI:43474"/>
        <dbReference type="ChEBI" id="CHEBI:58033"/>
        <dbReference type="EC" id="3.1.3.18"/>
    </reaction>
</comment>
<comment type="similarity">
    <text evidence="3">Belongs to the HAD-like hydrolase superfamily. CbbY/CbbZ/Gph/YieH family.</text>
</comment>
<dbReference type="RefSeq" id="WP_097096120.1">
    <property type="nucleotide sequence ID" value="NZ_OCMY01000001.1"/>
</dbReference>
<dbReference type="GO" id="GO:0046872">
    <property type="term" value="F:metal ion binding"/>
    <property type="evidence" value="ECO:0007669"/>
    <property type="project" value="UniProtKB-KW"/>
</dbReference>
<dbReference type="InterPro" id="IPR023198">
    <property type="entry name" value="PGP-like_dom2"/>
</dbReference>